<dbReference type="InterPro" id="IPR011701">
    <property type="entry name" value="MFS"/>
</dbReference>
<feature type="transmembrane region" description="Helical" evidence="7">
    <location>
        <begin position="254"/>
        <end position="274"/>
    </location>
</feature>
<feature type="transmembrane region" description="Helical" evidence="7">
    <location>
        <begin position="343"/>
        <end position="366"/>
    </location>
</feature>
<evidence type="ECO:0000256" key="7">
    <source>
        <dbReference type="SAM" id="Phobius"/>
    </source>
</evidence>
<dbReference type="GO" id="GO:0005886">
    <property type="term" value="C:plasma membrane"/>
    <property type="evidence" value="ECO:0007669"/>
    <property type="project" value="UniProtKB-SubCell"/>
</dbReference>
<evidence type="ECO:0000259" key="8">
    <source>
        <dbReference type="PROSITE" id="PS50850"/>
    </source>
</evidence>
<comment type="subcellular location">
    <subcellularLocation>
        <location evidence="1">Cell inner membrane</location>
        <topology evidence="1">Multi-pass membrane protein</topology>
    </subcellularLocation>
</comment>
<dbReference type="CDD" id="cd17330">
    <property type="entry name" value="MFS_SLC46_TetA_like"/>
    <property type="match status" value="1"/>
</dbReference>
<dbReference type="InterPro" id="IPR020846">
    <property type="entry name" value="MFS_dom"/>
</dbReference>
<evidence type="ECO:0000256" key="2">
    <source>
        <dbReference type="ARBA" id="ARBA00022475"/>
    </source>
</evidence>
<accession>A0A3Q9MKJ3</accession>
<feature type="transmembrane region" description="Helical" evidence="7">
    <location>
        <begin position="111"/>
        <end position="127"/>
    </location>
</feature>
<keyword evidence="5 7" id="KW-1133">Transmembrane helix</keyword>
<dbReference type="AlphaFoldDB" id="A0A3Q9MKJ3"/>
<dbReference type="PANTHER" id="PTHR24002">
    <property type="entry name" value="SOLUTE CARRIER FAMILY 22 MEMBER 18"/>
    <property type="match status" value="1"/>
</dbReference>
<feature type="transmembrane region" description="Helical" evidence="7">
    <location>
        <begin position="372"/>
        <end position="394"/>
    </location>
</feature>
<feature type="transmembrane region" description="Helical" evidence="7">
    <location>
        <begin position="81"/>
        <end position="105"/>
    </location>
</feature>
<dbReference type="Pfam" id="PF07690">
    <property type="entry name" value="MFS_1"/>
    <property type="match status" value="1"/>
</dbReference>
<evidence type="ECO:0000256" key="3">
    <source>
        <dbReference type="ARBA" id="ARBA00022519"/>
    </source>
</evidence>
<dbReference type="InterPro" id="IPR001958">
    <property type="entry name" value="Tet-R_TetA/multi-R_MdtG-like"/>
</dbReference>
<dbReference type="EMBL" id="CP034698">
    <property type="protein sequence ID" value="AZT41924.1"/>
    <property type="molecule type" value="Genomic_DNA"/>
</dbReference>
<sequence length="407" mass="43292">MNTNVYENTDSEKRRILPVFLLVGLYAASTAAVMSVLPFYIREMGGSPLIIGIIIATEAFSQFCAAPLIGHLSDRVGRKRILIVTLAIAAISLLLLANAQCILFILLARTLFGISAGNLSAAAAYIADCTHVRNRRQAIGILTGCIGLGGIVGAGVSGWLSRISLSAPIYAAFILVLGSALVAIWGLKDPSTTSRTTDKIAAFSARAILKMPVLRVLIIVMLCHFFAYGMYSSQLPVFLSDTFIWNGLPFGPKALSYLLMADGVINIFVQLFLLGWVSQYFSERKLIILIFALLCTGFLTAGIATTIPVLVFAIVCISIADALAKPTYLAALSIHVSPARQGIVIGTAQALIAIADFISPVLGGFVLGYALYGVWIGIAISVAIIGLVTAMIYLSKSSVLIVKPETE</sequence>
<evidence type="ECO:0000256" key="5">
    <source>
        <dbReference type="ARBA" id="ARBA00022989"/>
    </source>
</evidence>
<feature type="transmembrane region" description="Helical" evidence="7">
    <location>
        <begin position="167"/>
        <end position="187"/>
    </location>
</feature>
<keyword evidence="2" id="KW-1003">Cell membrane</keyword>
<feature type="transmembrane region" description="Helical" evidence="7">
    <location>
        <begin position="139"/>
        <end position="161"/>
    </location>
</feature>
<keyword evidence="6 7" id="KW-0472">Membrane</keyword>
<reference evidence="9" key="1">
    <citation type="submission" date="2018-12" db="EMBL/GenBank/DDBJ databases">
        <title>Complete genome sequences of twenty non-typhoidal Salmonella isolates from Rwanda.</title>
        <authorList>
            <person name="Byukusenge M."/>
            <person name="Li L."/>
            <person name="Subhashinie K."/>
            <person name="Nzayirambaho M."/>
            <person name="Kuchipudi S.V."/>
            <person name="Jayarao B.M."/>
        </authorList>
    </citation>
    <scope>NUCLEOTIDE SEQUENCE</scope>
    <source>
        <strain evidence="9">RSE21</strain>
        <strain evidence="10">RSE40</strain>
    </source>
</reference>
<feature type="domain" description="Major facilitator superfamily (MFS) profile" evidence="8">
    <location>
        <begin position="15"/>
        <end position="398"/>
    </location>
</feature>
<evidence type="ECO:0000313" key="9">
    <source>
        <dbReference type="EMBL" id="AZT37350.1"/>
    </source>
</evidence>
<feature type="transmembrane region" description="Helical" evidence="7">
    <location>
        <begin position="208"/>
        <end position="231"/>
    </location>
</feature>
<proteinExistence type="predicted"/>
<keyword evidence="3" id="KW-0997">Cell inner membrane</keyword>
<name>A0A3Q9MKJ3_SALET</name>
<dbReference type="GO" id="GO:0022857">
    <property type="term" value="F:transmembrane transporter activity"/>
    <property type="evidence" value="ECO:0007669"/>
    <property type="project" value="InterPro"/>
</dbReference>
<evidence type="ECO:0000256" key="1">
    <source>
        <dbReference type="ARBA" id="ARBA00004429"/>
    </source>
</evidence>
<dbReference type="InterPro" id="IPR036259">
    <property type="entry name" value="MFS_trans_sf"/>
</dbReference>
<dbReference type="RefSeq" id="WP_405050504.1">
    <property type="nucleotide sequence ID" value="NZ_CP034698.1"/>
</dbReference>
<protein>
    <submittedName>
        <fullName evidence="9">MFS transporter</fullName>
    </submittedName>
</protein>
<dbReference type="PRINTS" id="PR01035">
    <property type="entry name" value="TCRTETA"/>
</dbReference>
<evidence type="ECO:0000256" key="6">
    <source>
        <dbReference type="ARBA" id="ARBA00023136"/>
    </source>
</evidence>
<dbReference type="EMBL" id="CP034709">
    <property type="protein sequence ID" value="AZT37350.1"/>
    <property type="molecule type" value="Genomic_DNA"/>
</dbReference>
<dbReference type="PANTHER" id="PTHR24002:SF3">
    <property type="entry name" value="SOLUTE CARRIER FAMILY 22 MEMBER 18"/>
    <property type="match status" value="1"/>
</dbReference>
<keyword evidence="4 7" id="KW-0812">Transmembrane</keyword>
<dbReference type="PROSITE" id="PS50850">
    <property type="entry name" value="MFS"/>
    <property type="match status" value="1"/>
</dbReference>
<feature type="transmembrane region" description="Helical" evidence="7">
    <location>
        <begin position="47"/>
        <end position="69"/>
    </location>
</feature>
<feature type="transmembrane region" description="Helical" evidence="7">
    <location>
        <begin position="16"/>
        <end position="41"/>
    </location>
</feature>
<dbReference type="SUPFAM" id="SSF103473">
    <property type="entry name" value="MFS general substrate transporter"/>
    <property type="match status" value="1"/>
</dbReference>
<organism evidence="9">
    <name type="scientific">Salmonella enterica subsp. enterica serovar Karamoja</name>
    <dbReference type="NCBI Taxonomy" id="2500153"/>
    <lineage>
        <taxon>Bacteria</taxon>
        <taxon>Pseudomonadati</taxon>
        <taxon>Pseudomonadota</taxon>
        <taxon>Gammaproteobacteria</taxon>
        <taxon>Enterobacterales</taxon>
        <taxon>Enterobacteriaceae</taxon>
        <taxon>Salmonella</taxon>
    </lineage>
</organism>
<dbReference type="Gene3D" id="1.20.1250.20">
    <property type="entry name" value="MFS general substrate transporter like domains"/>
    <property type="match status" value="1"/>
</dbReference>
<evidence type="ECO:0000256" key="4">
    <source>
        <dbReference type="ARBA" id="ARBA00022692"/>
    </source>
</evidence>
<gene>
    <name evidence="10" type="ORF">EL007_11690</name>
    <name evidence="9" type="ORF">ELZ88_11680</name>
</gene>
<evidence type="ECO:0000313" key="10">
    <source>
        <dbReference type="EMBL" id="AZT41924.1"/>
    </source>
</evidence>
<feature type="transmembrane region" description="Helical" evidence="7">
    <location>
        <begin position="286"/>
        <end position="304"/>
    </location>
</feature>